<accession>A0ABV1KKV7</accession>
<evidence type="ECO:0000256" key="5">
    <source>
        <dbReference type="SAM" id="MobiDB-lite"/>
    </source>
</evidence>
<keyword evidence="2" id="KW-0808">Transferase</keyword>
<dbReference type="Pfam" id="PF05853">
    <property type="entry name" value="BKACE"/>
    <property type="match status" value="1"/>
</dbReference>
<gene>
    <name evidence="6" type="ORF">WIS52_27720</name>
</gene>
<feature type="region of interest" description="Disordered" evidence="5">
    <location>
        <begin position="275"/>
        <end position="304"/>
    </location>
</feature>
<comment type="caution">
    <text evidence="6">The sequence shown here is derived from an EMBL/GenBank/DDBJ whole genome shotgun (WGS) entry which is preliminary data.</text>
</comment>
<sequence>MASPVILEVALNGATPRERNPHVPRSPGEITEQACEALGLGAAIVHNHNDEPMFTADGVHAVEPYLAAWGPVLERYPDALLYPTMAAGARGIPVQRRWAHVAELARRGLGGLTLVDPGSVNVGLLADGTVPDAAAAEPYQNSFADTEYMFARTAQLGAGPSISVFEPGFLRTALTLHRHGRVPPGAIVKLYFADDLQFGLPPTRAALEAYLELLEPSGLPWSVAVLGGDVVGSGLAELAVRRGGHLRVGLEDHAGPDTPSNRELLEGALRVLDRAGRSPASPAAARQLLNVPESPGKNKIPSQP</sequence>
<dbReference type="RefSeq" id="WP_349301337.1">
    <property type="nucleotide sequence ID" value="NZ_JBEDNQ010000013.1"/>
</dbReference>
<dbReference type="Proteomes" id="UP001494902">
    <property type="component" value="Unassembled WGS sequence"/>
</dbReference>
<protein>
    <submittedName>
        <fullName evidence="6">3-keto-5-aminohexanoate cleavage protein</fullName>
    </submittedName>
</protein>
<evidence type="ECO:0000313" key="7">
    <source>
        <dbReference type="Proteomes" id="UP001494902"/>
    </source>
</evidence>
<evidence type="ECO:0000256" key="2">
    <source>
        <dbReference type="ARBA" id="ARBA00022679"/>
    </source>
</evidence>
<dbReference type="Gene3D" id="3.20.20.70">
    <property type="entry name" value="Aldolase class I"/>
    <property type="match status" value="1"/>
</dbReference>
<keyword evidence="4" id="KW-0862">Zinc</keyword>
<dbReference type="PANTHER" id="PTHR37418">
    <property type="entry name" value="3-KETO-5-AMINOHEXANOATE CLEAVAGE ENZYME-RELATED"/>
    <property type="match status" value="1"/>
</dbReference>
<keyword evidence="7" id="KW-1185">Reference proteome</keyword>
<feature type="compositionally biased region" description="Low complexity" evidence="5">
    <location>
        <begin position="277"/>
        <end position="286"/>
    </location>
</feature>
<name>A0ABV1KKV7_9PSEU</name>
<dbReference type="InterPro" id="IPR013785">
    <property type="entry name" value="Aldolase_TIM"/>
</dbReference>
<evidence type="ECO:0000256" key="1">
    <source>
        <dbReference type="ARBA" id="ARBA00001947"/>
    </source>
</evidence>
<comment type="cofactor">
    <cofactor evidence="1">
        <name>Zn(2+)</name>
        <dbReference type="ChEBI" id="CHEBI:29105"/>
    </cofactor>
</comment>
<evidence type="ECO:0000256" key="4">
    <source>
        <dbReference type="ARBA" id="ARBA00022833"/>
    </source>
</evidence>
<organism evidence="6 7">
    <name type="scientific">Pseudonocardia nematodicida</name>
    <dbReference type="NCBI Taxonomy" id="1206997"/>
    <lineage>
        <taxon>Bacteria</taxon>
        <taxon>Bacillati</taxon>
        <taxon>Actinomycetota</taxon>
        <taxon>Actinomycetes</taxon>
        <taxon>Pseudonocardiales</taxon>
        <taxon>Pseudonocardiaceae</taxon>
        <taxon>Pseudonocardia</taxon>
    </lineage>
</organism>
<proteinExistence type="predicted"/>
<evidence type="ECO:0000313" key="6">
    <source>
        <dbReference type="EMBL" id="MEQ3554272.1"/>
    </source>
</evidence>
<keyword evidence="3" id="KW-0479">Metal-binding</keyword>
<dbReference type="PANTHER" id="PTHR37418:SF2">
    <property type="entry name" value="3-KETO-5-AMINOHEXANOATE CLEAVAGE ENZYME"/>
    <property type="match status" value="1"/>
</dbReference>
<dbReference type="EMBL" id="JBEDNQ010000013">
    <property type="protein sequence ID" value="MEQ3554272.1"/>
    <property type="molecule type" value="Genomic_DNA"/>
</dbReference>
<dbReference type="InterPro" id="IPR008567">
    <property type="entry name" value="BKACE"/>
</dbReference>
<reference evidence="6 7" key="1">
    <citation type="submission" date="2024-03" db="EMBL/GenBank/DDBJ databases">
        <title>Draft genome sequence of Pseudonocardia nematodicida JCM 31783.</title>
        <authorList>
            <person name="Butdee W."/>
            <person name="Duangmal K."/>
        </authorList>
    </citation>
    <scope>NUCLEOTIDE SEQUENCE [LARGE SCALE GENOMIC DNA]</scope>
    <source>
        <strain evidence="6 7">JCM 31783</strain>
    </source>
</reference>
<evidence type="ECO:0000256" key="3">
    <source>
        <dbReference type="ARBA" id="ARBA00022723"/>
    </source>
</evidence>